<keyword evidence="1" id="KW-0677">Repeat</keyword>
<dbReference type="PANTHER" id="PTHR10039">
    <property type="entry name" value="AMELOGENIN"/>
    <property type="match status" value="1"/>
</dbReference>
<dbReference type="InterPro" id="IPR056884">
    <property type="entry name" value="NPHP3-like_N"/>
</dbReference>
<dbReference type="Pfam" id="PF24883">
    <property type="entry name" value="NPHP3_N"/>
    <property type="match status" value="1"/>
</dbReference>
<evidence type="ECO:0000313" key="4">
    <source>
        <dbReference type="Proteomes" id="UP000283269"/>
    </source>
</evidence>
<evidence type="ECO:0000256" key="1">
    <source>
        <dbReference type="ARBA" id="ARBA00022737"/>
    </source>
</evidence>
<dbReference type="Proteomes" id="UP000283269">
    <property type="component" value="Unassembled WGS sequence"/>
</dbReference>
<dbReference type="Gene3D" id="3.40.50.300">
    <property type="entry name" value="P-loop containing nucleotide triphosphate hydrolases"/>
    <property type="match status" value="1"/>
</dbReference>
<dbReference type="InParanoid" id="A0A409X2S1"/>
<dbReference type="SUPFAM" id="SSF52540">
    <property type="entry name" value="P-loop containing nucleoside triphosphate hydrolases"/>
    <property type="match status" value="1"/>
</dbReference>
<keyword evidence="4" id="KW-1185">Reference proteome</keyword>
<gene>
    <name evidence="3" type="ORF">CVT25_010271</name>
</gene>
<feature type="domain" description="Nephrocystin 3-like N-terminal" evidence="2">
    <location>
        <begin position="75"/>
        <end position="225"/>
    </location>
</feature>
<dbReference type="AlphaFoldDB" id="A0A409X2S1"/>
<proteinExistence type="predicted"/>
<dbReference type="EMBL" id="NHYD01002766">
    <property type="protein sequence ID" value="PPQ85049.1"/>
    <property type="molecule type" value="Genomic_DNA"/>
</dbReference>
<evidence type="ECO:0000313" key="3">
    <source>
        <dbReference type="EMBL" id="PPQ85049.1"/>
    </source>
</evidence>
<evidence type="ECO:0000259" key="2">
    <source>
        <dbReference type="Pfam" id="PF24883"/>
    </source>
</evidence>
<dbReference type="OrthoDB" id="4760524at2759"/>
<sequence>MPSMFSSHTVVTGGNYHLVNNDSKGAWDRLVDAASPAAFHNSSDRRDPPKCHHNTRVVVLKKVMDWIHGLEPATQHAVIVWLYGPAGAGKSAIAQSIAELCCEEGNLIASYFFSRFDSTRNHPRSLIATIAYQASLCIPNIRERIKAAIDHDPLIFDRSLTVQMSALVIQPLQDYISPNTPAPARVIIIDGLDECEDRQSQVEILATISKALQHHLPFIFLIASRPEHDIRTAFSSGYLKDVTTSVPLDNEHRPSDDIRLFLQDSFTEIKKIHPFRADIPDTWPDDNILESLVKKSSSRGRIHVMASPSHEKSYPLAGQFIYASTVIKFIKSSRHRPPQRLEIVLGLHPAQRDMPFAELDALYMHIFSSVEDPEAVLQISAYKFLTSPVMHWYEGLDLDLLSLAPGNVVQLFCDLTSLVSITVRGQRAVLDIFHASLEDFLLDQSRSQQFWINSKIRHAKFAHRYIHCLKGESANAESTLAAQVKSIIDRPSSHVDDQAPYILIRHFENATANPDLSEDLRQVCIWSILFKTHKVRFFPDILASIEKVGFENWVDLHSHQLHLFDQSAQETIDKMYSWPYLTAFIAVFDLAIEKWSDGGRVVFRLRKNHRNLDKRSFACYMNVLLQYRHFMGKFLTNPTRCGIYGLTGKRYATAAEYFLGYICDHMDHIMQSSYALHQWYYRRRRTAFSPRRRSTTPIRFPAKKIKQRTLMKWEQHRPYLLPRSCSVAFRLALRFLSCVLCQADRSDGLACQRKFWLFTLGIQGMRGGKFLDIWRG</sequence>
<organism evidence="3 4">
    <name type="scientific">Psilocybe cyanescens</name>
    <dbReference type="NCBI Taxonomy" id="93625"/>
    <lineage>
        <taxon>Eukaryota</taxon>
        <taxon>Fungi</taxon>
        <taxon>Dikarya</taxon>
        <taxon>Basidiomycota</taxon>
        <taxon>Agaricomycotina</taxon>
        <taxon>Agaricomycetes</taxon>
        <taxon>Agaricomycetidae</taxon>
        <taxon>Agaricales</taxon>
        <taxon>Agaricineae</taxon>
        <taxon>Strophariaceae</taxon>
        <taxon>Psilocybe</taxon>
    </lineage>
</organism>
<name>A0A409X2S1_PSICY</name>
<dbReference type="InterPro" id="IPR027417">
    <property type="entry name" value="P-loop_NTPase"/>
</dbReference>
<accession>A0A409X2S1</accession>
<reference evidence="3 4" key="1">
    <citation type="journal article" date="2018" name="Evol. Lett.">
        <title>Horizontal gene cluster transfer increased hallucinogenic mushroom diversity.</title>
        <authorList>
            <person name="Reynolds H.T."/>
            <person name="Vijayakumar V."/>
            <person name="Gluck-Thaler E."/>
            <person name="Korotkin H.B."/>
            <person name="Matheny P.B."/>
            <person name="Slot J.C."/>
        </authorList>
    </citation>
    <scope>NUCLEOTIDE SEQUENCE [LARGE SCALE GENOMIC DNA]</scope>
    <source>
        <strain evidence="3 4">2631</strain>
    </source>
</reference>
<protein>
    <recommendedName>
        <fullName evidence="2">Nephrocystin 3-like N-terminal domain-containing protein</fullName>
    </recommendedName>
</protein>
<dbReference type="STRING" id="93625.A0A409X2S1"/>
<comment type="caution">
    <text evidence="3">The sequence shown here is derived from an EMBL/GenBank/DDBJ whole genome shotgun (WGS) entry which is preliminary data.</text>
</comment>